<keyword evidence="7" id="KW-1185">Reference proteome</keyword>
<dbReference type="InterPro" id="IPR002181">
    <property type="entry name" value="Fibrinogen_a/b/g_C_dom"/>
</dbReference>
<dbReference type="InterPro" id="IPR013783">
    <property type="entry name" value="Ig-like_fold"/>
</dbReference>
<dbReference type="PANTHER" id="PTHR10075:SF14">
    <property type="entry name" value="CELL ADHESION MOLECULE DSCAM2-RELATED"/>
    <property type="match status" value="1"/>
</dbReference>
<feature type="region of interest" description="Disordered" evidence="2">
    <location>
        <begin position="72"/>
        <end position="117"/>
    </location>
</feature>
<evidence type="ECO:0000259" key="5">
    <source>
        <dbReference type="PROSITE" id="PS51406"/>
    </source>
</evidence>
<dbReference type="PANTHER" id="PTHR10075">
    <property type="entry name" value="BASIGIN RELATED"/>
    <property type="match status" value="1"/>
</dbReference>
<dbReference type="InterPro" id="IPR003598">
    <property type="entry name" value="Ig_sub2"/>
</dbReference>
<dbReference type="Pfam" id="PF13927">
    <property type="entry name" value="Ig_3"/>
    <property type="match status" value="1"/>
</dbReference>
<evidence type="ECO:0000259" key="4">
    <source>
        <dbReference type="PROSITE" id="PS50835"/>
    </source>
</evidence>
<feature type="domain" description="Fibrinogen C-terminal" evidence="5">
    <location>
        <begin position="482"/>
        <end position="542"/>
    </location>
</feature>
<feature type="region of interest" description="Disordered" evidence="2">
    <location>
        <begin position="147"/>
        <end position="226"/>
    </location>
</feature>
<comment type="caution">
    <text evidence="6">The sequence shown here is derived from an EMBL/GenBank/DDBJ whole genome shotgun (WGS) entry which is preliminary data.</text>
</comment>
<protein>
    <submittedName>
        <fullName evidence="6">Uncharacterized protein</fullName>
    </submittedName>
</protein>
<evidence type="ECO:0000256" key="3">
    <source>
        <dbReference type="SAM" id="Phobius"/>
    </source>
</evidence>
<evidence type="ECO:0000313" key="7">
    <source>
        <dbReference type="Proteomes" id="UP001159427"/>
    </source>
</evidence>
<accession>A0ABN8LV72</accession>
<dbReference type="Proteomes" id="UP001159427">
    <property type="component" value="Unassembled WGS sequence"/>
</dbReference>
<proteinExistence type="predicted"/>
<name>A0ABN8LV72_9CNID</name>
<dbReference type="Gene3D" id="1.20.5.320">
    <property type="entry name" value="6-Phosphogluconate Dehydrogenase, domain 3"/>
    <property type="match status" value="1"/>
</dbReference>
<dbReference type="NCBIfam" id="NF040941">
    <property type="entry name" value="GGGWT_bact"/>
    <property type="match status" value="1"/>
</dbReference>
<dbReference type="InterPro" id="IPR003599">
    <property type="entry name" value="Ig_sub"/>
</dbReference>
<dbReference type="InterPro" id="IPR007110">
    <property type="entry name" value="Ig-like_dom"/>
</dbReference>
<organism evidence="6 7">
    <name type="scientific">Porites evermanni</name>
    <dbReference type="NCBI Taxonomy" id="104178"/>
    <lineage>
        <taxon>Eukaryota</taxon>
        <taxon>Metazoa</taxon>
        <taxon>Cnidaria</taxon>
        <taxon>Anthozoa</taxon>
        <taxon>Hexacorallia</taxon>
        <taxon>Scleractinia</taxon>
        <taxon>Fungiina</taxon>
        <taxon>Poritidae</taxon>
        <taxon>Porites</taxon>
    </lineage>
</organism>
<keyword evidence="3" id="KW-0812">Transmembrane</keyword>
<dbReference type="Pfam" id="PF07679">
    <property type="entry name" value="I-set"/>
    <property type="match status" value="1"/>
</dbReference>
<feature type="compositionally biased region" description="Basic and acidic residues" evidence="2">
    <location>
        <begin position="83"/>
        <end position="103"/>
    </location>
</feature>
<dbReference type="InterPro" id="IPR036179">
    <property type="entry name" value="Ig-like_dom_sf"/>
</dbReference>
<dbReference type="SUPFAM" id="SSF48726">
    <property type="entry name" value="Immunoglobulin"/>
    <property type="match status" value="3"/>
</dbReference>
<evidence type="ECO:0000256" key="2">
    <source>
        <dbReference type="SAM" id="MobiDB-lite"/>
    </source>
</evidence>
<dbReference type="EMBL" id="CALNXI010000172">
    <property type="protein sequence ID" value="CAH3021175.1"/>
    <property type="molecule type" value="Genomic_DNA"/>
</dbReference>
<dbReference type="SMART" id="SM00409">
    <property type="entry name" value="IG"/>
    <property type="match status" value="3"/>
</dbReference>
<dbReference type="InterPro" id="IPR036056">
    <property type="entry name" value="Fibrinogen-like_C"/>
</dbReference>
<gene>
    <name evidence="6" type="ORF">PEVE_00010254</name>
</gene>
<dbReference type="Gene3D" id="2.60.40.10">
    <property type="entry name" value="Immunoglobulins"/>
    <property type="match status" value="3"/>
</dbReference>
<evidence type="ECO:0000256" key="1">
    <source>
        <dbReference type="ARBA" id="ARBA00023319"/>
    </source>
</evidence>
<sequence>MLTMKQGEKRAKETERRKKIDKLCCRSALLLSVVSCIALIHVELRIQEHHQLISQSVTSCDHMEAKILQKLQPQGHKGSQGNRESHSEGHWQKARADQKEAFSRKKRASPPTSQQKLVQTVSEVKLLIKEELRSLQNQICAKDEIVCRSGPKGNTGRRGKPGNRGRPGRKGPPGKHGPIGPQGPMGLKEDLGVPGDPGPTGPRGLPGQKGVKGEAGKSISTPSLLQGPVETTVNTSQTAILKCVADGNLTPQVTWSKLNSSLPIGRHVTTSSALIVKDLKPEDDGVYSCRAKNLLGSINATAKLTVQFGPKLCLPSHRVMAEEKQNVTFACTATGQPHPSITWSKAFDSLPKDKAVVRNGVLTIHHVTKNDHETFLCKAENILGWATGTVQLMVFSPLRFKVRPPQEITPFIGSVLHLPCMAASDLRTTVTWEGDPKSSLLAAAYFLPNGTLLFRNIKQSHQGSYICKATNALTTIEARVKINSPVVATSCSVIRKYGSSVSGNYVIDPDGEGGLAPFTVFCDMTDKSGVGVTVIGHDSERRTHVNGHGSRGSYSRDIHYTGASLSQLASLASVSLHCEQFIKYECSGSVLLSRYYGDPYGWWVSRDSVKMTYWGGASISRKCACGMYNSCADSRFGCNCDKNDYVWREDSGLLTDKTKLPVKQLRFGDAYGSSGEQGYHTLGKLKCYGTA</sequence>
<keyword evidence="1" id="KW-0393">Immunoglobulin domain</keyword>
<feature type="domain" description="Ig-like" evidence="4">
    <location>
        <begin position="397"/>
        <end position="483"/>
    </location>
</feature>
<dbReference type="SUPFAM" id="SSF56496">
    <property type="entry name" value="Fibrinogen C-terminal domain-like"/>
    <property type="match status" value="1"/>
</dbReference>
<keyword evidence="3" id="KW-1133">Transmembrane helix</keyword>
<keyword evidence="3" id="KW-0472">Membrane</keyword>
<feature type="domain" description="Ig-like" evidence="4">
    <location>
        <begin position="310"/>
        <end position="396"/>
    </location>
</feature>
<evidence type="ECO:0000313" key="6">
    <source>
        <dbReference type="EMBL" id="CAH3021175.1"/>
    </source>
</evidence>
<feature type="transmembrane region" description="Helical" evidence="3">
    <location>
        <begin position="23"/>
        <end position="42"/>
    </location>
</feature>
<dbReference type="Gene3D" id="2.60.120.1000">
    <property type="match status" value="1"/>
</dbReference>
<dbReference type="SMART" id="SM00408">
    <property type="entry name" value="IGc2"/>
    <property type="match status" value="3"/>
</dbReference>
<feature type="compositionally biased region" description="Basic residues" evidence="2">
    <location>
        <begin position="155"/>
        <end position="173"/>
    </location>
</feature>
<dbReference type="PROSITE" id="PS50835">
    <property type="entry name" value="IG_LIKE"/>
    <property type="match status" value="3"/>
</dbReference>
<dbReference type="PROSITE" id="PS51406">
    <property type="entry name" value="FIBRINOGEN_C_2"/>
    <property type="match status" value="1"/>
</dbReference>
<dbReference type="InterPro" id="IPR013098">
    <property type="entry name" value="Ig_I-set"/>
</dbReference>
<feature type="domain" description="Ig-like" evidence="4">
    <location>
        <begin position="222"/>
        <end position="305"/>
    </location>
</feature>
<reference evidence="6 7" key="1">
    <citation type="submission" date="2022-05" db="EMBL/GenBank/DDBJ databases">
        <authorList>
            <consortium name="Genoscope - CEA"/>
            <person name="William W."/>
        </authorList>
    </citation>
    <scope>NUCLEOTIDE SEQUENCE [LARGE SCALE GENOMIC DNA]</scope>
</reference>